<evidence type="ECO:0000256" key="1">
    <source>
        <dbReference type="SAM" id="MobiDB-lite"/>
    </source>
</evidence>
<organism evidence="2 3">
    <name type="scientific">Lyngbya confervoides BDU141951</name>
    <dbReference type="NCBI Taxonomy" id="1574623"/>
    <lineage>
        <taxon>Bacteria</taxon>
        <taxon>Bacillati</taxon>
        <taxon>Cyanobacteriota</taxon>
        <taxon>Cyanophyceae</taxon>
        <taxon>Oscillatoriophycideae</taxon>
        <taxon>Oscillatoriales</taxon>
        <taxon>Microcoleaceae</taxon>
        <taxon>Lyngbya</taxon>
    </lineage>
</organism>
<sequence length="65" mass="7203">MWVVWKKVGLFEHYLSPSGGFKPGLHNAQRFHSQQMAEVMARQQGGAVRSLSSETESGESGSQRP</sequence>
<keyword evidence="3" id="KW-1185">Reference proteome</keyword>
<protein>
    <submittedName>
        <fullName evidence="2">Uncharacterized protein</fullName>
    </submittedName>
</protein>
<accession>A0ABD4TCB5</accession>
<dbReference type="AlphaFoldDB" id="A0ABD4TCB5"/>
<feature type="compositionally biased region" description="Low complexity" evidence="1">
    <location>
        <begin position="50"/>
        <end position="65"/>
    </location>
</feature>
<evidence type="ECO:0000313" key="3">
    <source>
        <dbReference type="Proteomes" id="UP000031561"/>
    </source>
</evidence>
<dbReference type="RefSeq" id="WP_166283686.1">
    <property type="nucleotide sequence ID" value="NZ_JTHE03000122.1"/>
</dbReference>
<name>A0ABD4TCB5_9CYAN</name>
<reference evidence="2 3" key="1">
    <citation type="journal article" date="2015" name="Genome Announc.">
        <title>Draft Genome Sequence of Filamentous Marine Cyanobacterium Lyngbya confervoides Strain BDU141951.</title>
        <authorList>
            <person name="Chandrababunaidu M.M."/>
            <person name="Sen D."/>
            <person name="Tripathy S."/>
        </authorList>
    </citation>
    <scope>NUCLEOTIDE SEQUENCE [LARGE SCALE GENOMIC DNA]</scope>
    <source>
        <strain evidence="2 3">BDU141951</strain>
    </source>
</reference>
<gene>
    <name evidence="2" type="ORF">QQ91_0021515</name>
</gene>
<dbReference type="Proteomes" id="UP000031561">
    <property type="component" value="Unassembled WGS sequence"/>
</dbReference>
<dbReference type="EMBL" id="JTHE03000122">
    <property type="protein sequence ID" value="MCM1985400.1"/>
    <property type="molecule type" value="Genomic_DNA"/>
</dbReference>
<comment type="caution">
    <text evidence="2">The sequence shown here is derived from an EMBL/GenBank/DDBJ whole genome shotgun (WGS) entry which is preliminary data.</text>
</comment>
<feature type="region of interest" description="Disordered" evidence="1">
    <location>
        <begin position="42"/>
        <end position="65"/>
    </location>
</feature>
<evidence type="ECO:0000313" key="2">
    <source>
        <dbReference type="EMBL" id="MCM1985400.1"/>
    </source>
</evidence>
<proteinExistence type="predicted"/>